<dbReference type="AlphaFoldDB" id="A0A2S0P9J6"/>
<feature type="transmembrane region" description="Helical" evidence="7">
    <location>
        <begin position="97"/>
        <end position="116"/>
    </location>
</feature>
<evidence type="ECO:0000256" key="6">
    <source>
        <dbReference type="ARBA" id="ARBA00023136"/>
    </source>
</evidence>
<comment type="subcellular location">
    <subcellularLocation>
        <location evidence="1 7">Cell membrane</location>
        <topology evidence="1 7">Multi-pass membrane protein</topology>
    </subcellularLocation>
</comment>
<feature type="transmembrane region" description="Helical" evidence="7">
    <location>
        <begin position="237"/>
        <end position="263"/>
    </location>
</feature>
<comment type="similarity">
    <text evidence="7">Belongs to the UPF0761 family.</text>
</comment>
<dbReference type="Pfam" id="PF03631">
    <property type="entry name" value="Virul_fac_BrkB"/>
    <property type="match status" value="1"/>
</dbReference>
<dbReference type="HAMAP" id="MF_00672">
    <property type="entry name" value="UPF0761"/>
    <property type="match status" value="1"/>
</dbReference>
<dbReference type="STRING" id="1122240.GCA_000620105_02241"/>
<dbReference type="OrthoDB" id="9808671at2"/>
<dbReference type="InterPro" id="IPR023679">
    <property type="entry name" value="UPF0761_bac"/>
</dbReference>
<feature type="transmembrane region" description="Helical" evidence="7">
    <location>
        <begin position="137"/>
        <end position="160"/>
    </location>
</feature>
<feature type="transmembrane region" description="Helical" evidence="7">
    <location>
        <begin position="172"/>
        <end position="196"/>
    </location>
</feature>
<dbReference type="NCBIfam" id="TIGR00765">
    <property type="entry name" value="yihY_not_rbn"/>
    <property type="match status" value="1"/>
</dbReference>
<dbReference type="EMBL" id="CP028519">
    <property type="protein sequence ID" value="AVY94079.1"/>
    <property type="molecule type" value="Genomic_DNA"/>
</dbReference>
<dbReference type="PANTHER" id="PTHR30213:SF0">
    <property type="entry name" value="UPF0761 MEMBRANE PROTEIN YIHY"/>
    <property type="match status" value="1"/>
</dbReference>
<accession>A0A2S0P9J6</accession>
<name>A0A2S0P9J6_9NEIS</name>
<protein>
    <recommendedName>
        <fullName evidence="7">UPF0761 membrane protein DAI18_08480</fullName>
    </recommendedName>
</protein>
<gene>
    <name evidence="8" type="ORF">DAI18_08480</name>
</gene>
<dbReference type="KEGG" id="maer:DAI18_08480"/>
<evidence type="ECO:0000256" key="4">
    <source>
        <dbReference type="ARBA" id="ARBA00022692"/>
    </source>
</evidence>
<evidence type="ECO:0000313" key="9">
    <source>
        <dbReference type="Proteomes" id="UP000244173"/>
    </source>
</evidence>
<evidence type="ECO:0000313" key="8">
    <source>
        <dbReference type="EMBL" id="AVY94079.1"/>
    </source>
</evidence>
<keyword evidence="2 7" id="KW-1003">Cell membrane</keyword>
<keyword evidence="4 7" id="KW-0812">Transmembrane</keyword>
<keyword evidence="5 7" id="KW-1133">Transmembrane helix</keyword>
<evidence type="ECO:0000256" key="7">
    <source>
        <dbReference type="HAMAP-Rule" id="MF_00672"/>
    </source>
</evidence>
<sequence>MPALPARLEPPVSFAAFIWRRAMHNRSIQVAASLTFTTLLSLVPLFTIALIVVSAFPVFDDISAAFKTFLLTNLVPDFAGKVITVYLKQFTDNAGKLTAVGIGALGVTALSLMFTIDSTFNSIWRVRKRRPLMQNMLVYWTVLTLGPILLGVGISGSAWLLRESGLGHRLPWFASLIQDGGTLLLSTLMLTVLYGLVPNRHVPLSQALTGAFCTSLVLGMAKWLFALYLSGFKSYQFVYGAFATFPIMLLWLQLLWLIVLLGAETTAALSYWRGAAWRREFEAQRQFRDAVEALLCLADAQREGRALTQPELRRVIDTGYDEIGLVLDELTLAGYVQRGERDRWALLRRPEDIRLDDLFRRFVLDTRAGEDEVARGLSRLMVPVGHQLDLSLAEFGRQLQASAAETTG</sequence>
<dbReference type="PANTHER" id="PTHR30213">
    <property type="entry name" value="INNER MEMBRANE PROTEIN YHJD"/>
    <property type="match status" value="1"/>
</dbReference>
<evidence type="ECO:0000256" key="3">
    <source>
        <dbReference type="ARBA" id="ARBA00022519"/>
    </source>
</evidence>
<dbReference type="GO" id="GO:0005886">
    <property type="term" value="C:plasma membrane"/>
    <property type="evidence" value="ECO:0007669"/>
    <property type="project" value="UniProtKB-SubCell"/>
</dbReference>
<evidence type="ECO:0000256" key="5">
    <source>
        <dbReference type="ARBA" id="ARBA00022989"/>
    </source>
</evidence>
<reference evidence="8 9" key="1">
    <citation type="submission" date="2018-04" db="EMBL/GenBank/DDBJ databases">
        <title>Denitrifier Microvirgula.</title>
        <authorList>
            <person name="Anderson E."/>
            <person name="Jang J."/>
            <person name="Ishii S."/>
        </authorList>
    </citation>
    <scope>NUCLEOTIDE SEQUENCE [LARGE SCALE GENOMIC DNA]</scope>
    <source>
        <strain evidence="8 9">BE2.4</strain>
    </source>
</reference>
<proteinExistence type="inferred from homology"/>
<keyword evidence="3" id="KW-0997">Cell inner membrane</keyword>
<keyword evidence="9" id="KW-1185">Reference proteome</keyword>
<feature type="transmembrane region" description="Helical" evidence="7">
    <location>
        <begin position="208"/>
        <end position="231"/>
    </location>
</feature>
<evidence type="ECO:0000256" key="1">
    <source>
        <dbReference type="ARBA" id="ARBA00004651"/>
    </source>
</evidence>
<organism evidence="8 9">
    <name type="scientific">Microvirgula aerodenitrificans</name>
    <dbReference type="NCBI Taxonomy" id="57480"/>
    <lineage>
        <taxon>Bacteria</taxon>
        <taxon>Pseudomonadati</taxon>
        <taxon>Pseudomonadota</taxon>
        <taxon>Betaproteobacteria</taxon>
        <taxon>Neisseriales</taxon>
        <taxon>Aquaspirillaceae</taxon>
        <taxon>Microvirgula</taxon>
    </lineage>
</organism>
<dbReference type="RefSeq" id="WP_107889155.1">
    <property type="nucleotide sequence ID" value="NZ_CP028519.1"/>
</dbReference>
<dbReference type="InterPro" id="IPR017039">
    <property type="entry name" value="Virul_fac_BrkB"/>
</dbReference>
<dbReference type="Proteomes" id="UP000244173">
    <property type="component" value="Chromosome"/>
</dbReference>
<evidence type="ECO:0000256" key="2">
    <source>
        <dbReference type="ARBA" id="ARBA00022475"/>
    </source>
</evidence>
<feature type="transmembrane region" description="Helical" evidence="7">
    <location>
        <begin position="30"/>
        <end position="59"/>
    </location>
</feature>
<keyword evidence="6 7" id="KW-0472">Membrane</keyword>